<evidence type="ECO:0000313" key="2">
    <source>
        <dbReference type="Proteomes" id="UP000017023"/>
    </source>
</evidence>
<dbReference type="AlphaFoldDB" id="U2LBT5"/>
<name>U2LBT5_9BACT</name>
<accession>U2LBT5</accession>
<comment type="caution">
    <text evidence="1">The sequence shown here is derived from an EMBL/GenBank/DDBJ whole genome shotgun (WGS) entry which is preliminary data.</text>
</comment>
<reference evidence="1 2" key="1">
    <citation type="submission" date="2013-08" db="EMBL/GenBank/DDBJ databases">
        <authorList>
            <person name="Durkin A.S."/>
            <person name="Haft D.R."/>
            <person name="McCorrison J."/>
            <person name="Torralba M."/>
            <person name="Gillis M."/>
            <person name="Haft D.H."/>
            <person name="Methe B."/>
            <person name="Sutton G."/>
            <person name="Nelson K.E."/>
        </authorList>
    </citation>
    <scope>NUCLEOTIDE SEQUENCE [LARGE SCALE GENOMIC DNA]</scope>
    <source>
        <strain evidence="1 2">F0493</strain>
    </source>
</reference>
<sequence length="235" mass="26321">MKFLADVNLLAVSCFDASLLNELVENASEILLHCLVNLDVNNLIAPILCFRCDTLHIIDLAEFALQYVFHVIVHGTFAVSHDLDDILYHGISCRTDRNRTGIRLAELVLQYAFHKGVHSAAVCLHTMNQTLYHVIGRCADRYRPGFLTTETMLQHVLHKIVHGTAAVSHDLDDLLYLGISLRTDGHWHGILLVDAIALQKHATVIAHLILLHCLEIFDVNTVVKSNCLFVSCTVR</sequence>
<dbReference type="Proteomes" id="UP000017023">
    <property type="component" value="Unassembled WGS sequence"/>
</dbReference>
<gene>
    <name evidence="1" type="ORF">HMPREF9145_0313</name>
</gene>
<proteinExistence type="predicted"/>
<evidence type="ECO:0000313" key="1">
    <source>
        <dbReference type="EMBL" id="ERK01781.1"/>
    </source>
</evidence>
<organism evidence="1 2">
    <name type="scientific">Segatella salivae F0493</name>
    <dbReference type="NCBI Taxonomy" id="1395125"/>
    <lineage>
        <taxon>Bacteria</taxon>
        <taxon>Pseudomonadati</taxon>
        <taxon>Bacteroidota</taxon>
        <taxon>Bacteroidia</taxon>
        <taxon>Bacteroidales</taxon>
        <taxon>Prevotellaceae</taxon>
        <taxon>Segatella</taxon>
    </lineage>
</organism>
<protein>
    <submittedName>
        <fullName evidence="1">Uncharacterized protein</fullName>
    </submittedName>
</protein>
<dbReference type="EMBL" id="AWGW01000007">
    <property type="protein sequence ID" value="ERK01781.1"/>
    <property type="molecule type" value="Genomic_DNA"/>
</dbReference>
<dbReference type="PATRIC" id="fig|1395125.3.peg.911"/>